<dbReference type="PANTHER" id="PTHR43569:SF2">
    <property type="entry name" value="AMIDOHYDROLASE-RELATED DOMAIN-CONTAINING PROTEIN"/>
    <property type="match status" value="1"/>
</dbReference>
<dbReference type="PANTHER" id="PTHR43569">
    <property type="entry name" value="AMIDOHYDROLASE"/>
    <property type="match status" value="1"/>
</dbReference>
<dbReference type="Proteomes" id="UP001519460">
    <property type="component" value="Unassembled WGS sequence"/>
</dbReference>
<proteinExistence type="inferred from homology"/>
<dbReference type="AlphaFoldDB" id="A0ABD0L8Z7"/>
<name>A0ABD0L8Z7_9CAEN</name>
<dbReference type="InterPro" id="IPR032466">
    <property type="entry name" value="Metal_Hydrolase"/>
</dbReference>
<dbReference type="Gene3D" id="3.20.20.140">
    <property type="entry name" value="Metal-dependent hydrolases"/>
    <property type="match status" value="1"/>
</dbReference>
<dbReference type="InterPro" id="IPR006680">
    <property type="entry name" value="Amidohydro-rel"/>
</dbReference>
<reference evidence="3 4" key="1">
    <citation type="journal article" date="2023" name="Sci. Data">
        <title>Genome assembly of the Korean intertidal mud-creeper Batillaria attramentaria.</title>
        <authorList>
            <person name="Patra A.K."/>
            <person name="Ho P.T."/>
            <person name="Jun S."/>
            <person name="Lee S.J."/>
            <person name="Kim Y."/>
            <person name="Won Y.J."/>
        </authorList>
    </citation>
    <scope>NUCLEOTIDE SEQUENCE [LARGE SCALE GENOMIC DNA]</scope>
    <source>
        <strain evidence="3">Wonlab-2016</strain>
    </source>
</reference>
<accession>A0ABD0L8Z7</accession>
<dbReference type="InterPro" id="IPR052350">
    <property type="entry name" value="Metallo-dep_Lactonases"/>
</dbReference>
<gene>
    <name evidence="3" type="ORF">BaRGS_00013000</name>
</gene>
<organism evidence="3 4">
    <name type="scientific">Batillaria attramentaria</name>
    <dbReference type="NCBI Taxonomy" id="370345"/>
    <lineage>
        <taxon>Eukaryota</taxon>
        <taxon>Metazoa</taxon>
        <taxon>Spiralia</taxon>
        <taxon>Lophotrochozoa</taxon>
        <taxon>Mollusca</taxon>
        <taxon>Gastropoda</taxon>
        <taxon>Caenogastropoda</taxon>
        <taxon>Sorbeoconcha</taxon>
        <taxon>Cerithioidea</taxon>
        <taxon>Batillariidae</taxon>
        <taxon>Batillaria</taxon>
    </lineage>
</organism>
<evidence type="ECO:0000256" key="1">
    <source>
        <dbReference type="ARBA" id="ARBA00038310"/>
    </source>
</evidence>
<comment type="similarity">
    <text evidence="1">Belongs to the metallo-dependent hydrolases superfamily.</text>
</comment>
<evidence type="ECO:0000313" key="4">
    <source>
        <dbReference type="Proteomes" id="UP001519460"/>
    </source>
</evidence>
<dbReference type="EMBL" id="JACVVK020000072">
    <property type="protein sequence ID" value="KAK7495780.1"/>
    <property type="molecule type" value="Genomic_DNA"/>
</dbReference>
<evidence type="ECO:0000313" key="3">
    <source>
        <dbReference type="EMBL" id="KAK7495780.1"/>
    </source>
</evidence>
<evidence type="ECO:0000259" key="2">
    <source>
        <dbReference type="Pfam" id="PF04909"/>
    </source>
</evidence>
<feature type="domain" description="Amidohydrolase-related" evidence="2">
    <location>
        <begin position="13"/>
        <end position="294"/>
    </location>
</feature>
<dbReference type="Pfam" id="PF04909">
    <property type="entry name" value="Amidohydro_2"/>
    <property type="match status" value="1"/>
</dbReference>
<sequence length="299" mass="34091">MATQSDTPLGGFVDSHFHIWDIKTTRFGYRWPREDSGVPFKYTPAQLVDVMKPTNVEHAVFVQVNNNCPEETVWLCELAEEYKFIKGIVAGLDPTDKDFGATLDRLSQNPRVVGIRHLLEFEEPDWLIRDDVIEGLKILESRGKTFDLQMVPALMKYVPTVSQRIPGLKMMVDHIAKPNIREGLFDDWAKDITKMAENPNMYCKISGMVTEVDTKKYTTLQEVEEQLVPYVKHVLDCFGPSRCMYGSDWPVSEMSGIPYKGVYDIACRLINRLAPGPENTAAIFRDNAVKFYGLNLDLM</sequence>
<comment type="caution">
    <text evidence="3">The sequence shown here is derived from an EMBL/GenBank/DDBJ whole genome shotgun (WGS) entry which is preliminary data.</text>
</comment>
<keyword evidence="4" id="KW-1185">Reference proteome</keyword>
<protein>
    <recommendedName>
        <fullName evidence="2">Amidohydrolase-related domain-containing protein</fullName>
    </recommendedName>
</protein>
<dbReference type="SUPFAM" id="SSF51556">
    <property type="entry name" value="Metallo-dependent hydrolases"/>
    <property type="match status" value="1"/>
</dbReference>